<comment type="caution">
    <text evidence="4">The sequence shown here is derived from an EMBL/GenBank/DDBJ whole genome shotgun (WGS) entry which is preliminary data.</text>
</comment>
<dbReference type="AlphaFoldDB" id="A0A7J8DGR8"/>
<name>A0A7J8DGR8_ROUAE</name>
<evidence type="ECO:0000256" key="2">
    <source>
        <dbReference type="ARBA" id="ARBA00022842"/>
    </source>
</evidence>
<accession>A0A7J8DGR8</accession>
<keyword evidence="1 3" id="KW-0479">Metal-binding</keyword>
<evidence type="ECO:0000256" key="1">
    <source>
        <dbReference type="ARBA" id="ARBA00022723"/>
    </source>
</evidence>
<dbReference type="GO" id="GO:0005525">
    <property type="term" value="F:GTP binding"/>
    <property type="evidence" value="ECO:0007669"/>
    <property type="project" value="UniProtKB-UniRule"/>
</dbReference>
<reference evidence="4 5" key="1">
    <citation type="journal article" date="2020" name="Nature">
        <title>Six reference-quality genomes reveal evolution of bat adaptations.</title>
        <authorList>
            <person name="Jebb D."/>
            <person name="Huang Z."/>
            <person name="Pippel M."/>
            <person name="Hughes G.M."/>
            <person name="Lavrichenko K."/>
            <person name="Devanna P."/>
            <person name="Winkler S."/>
            <person name="Jermiin L.S."/>
            <person name="Skirmuntt E.C."/>
            <person name="Katzourakis A."/>
            <person name="Burkitt-Gray L."/>
            <person name="Ray D.A."/>
            <person name="Sullivan K.A.M."/>
            <person name="Roscito J.G."/>
            <person name="Kirilenko B.M."/>
            <person name="Davalos L.M."/>
            <person name="Corthals A.P."/>
            <person name="Power M.L."/>
            <person name="Jones G."/>
            <person name="Ransome R.D."/>
            <person name="Dechmann D.K.N."/>
            <person name="Locatelli A.G."/>
            <person name="Puechmaille S.J."/>
            <person name="Fedrigo O."/>
            <person name="Jarvis E.D."/>
            <person name="Hiller M."/>
            <person name="Vernes S.C."/>
            <person name="Myers E.W."/>
            <person name="Teeling E.C."/>
        </authorList>
    </citation>
    <scope>NUCLEOTIDE SEQUENCE [LARGE SCALE GENOMIC DNA]</scope>
    <source>
        <strain evidence="4">MRouAeg1</strain>
        <tissue evidence="4">Muscle</tissue>
    </source>
</reference>
<dbReference type="PRINTS" id="PR00443">
    <property type="entry name" value="GPROTEINAS"/>
</dbReference>
<keyword evidence="3" id="KW-0807">Transducer</keyword>
<comment type="function">
    <text evidence="3">Guanine nucleotide-binding proteins (G proteins) function as transducers in numerous signaling pathways controlled by G protein-coupled receptors (GPCRs).</text>
</comment>
<dbReference type="GO" id="GO:0003924">
    <property type="term" value="F:GTPase activity"/>
    <property type="evidence" value="ECO:0007669"/>
    <property type="project" value="UniProtKB-UniRule"/>
</dbReference>
<gene>
    <name evidence="4" type="ORF">HJG63_005723</name>
</gene>
<dbReference type="SUPFAM" id="SSF47895">
    <property type="entry name" value="Transducin (alpha subunit), insertion domain"/>
    <property type="match status" value="1"/>
</dbReference>
<keyword evidence="3" id="KW-1003">Cell membrane</keyword>
<dbReference type="EMBL" id="JACASE010000012">
    <property type="protein sequence ID" value="KAF6422414.1"/>
    <property type="molecule type" value="Genomic_DNA"/>
</dbReference>
<dbReference type="Gene3D" id="1.10.400.10">
    <property type="entry name" value="GI Alpha 1, domain 2-like"/>
    <property type="match status" value="1"/>
</dbReference>
<keyword evidence="2 3" id="KW-0460">Magnesium</keyword>
<keyword evidence="5" id="KW-1185">Reference proteome</keyword>
<dbReference type="GO" id="GO:0031683">
    <property type="term" value="F:G-protein beta/gamma-subunit complex binding"/>
    <property type="evidence" value="ECO:0007669"/>
    <property type="project" value="UniProtKB-UniRule"/>
</dbReference>
<dbReference type="Proteomes" id="UP000593571">
    <property type="component" value="Unassembled WGS sequence"/>
</dbReference>
<sequence>MRILHVNGFNPEEKKQKILDIRKNVKDAIVTIVSAMSTIIPPVPLANPENQFRSDYIKSIAPITDFEYSQDPVLILRERGSHDDQKGLAGLPTKLPQTLLCRSQEEKGAPWCCREGKMTDVGRNVNILTKGFVKIYI</sequence>
<organism evidence="4 5">
    <name type="scientific">Rousettus aegyptiacus</name>
    <name type="common">Egyptian fruit bat</name>
    <name type="synonym">Pteropus aegyptiacus</name>
    <dbReference type="NCBI Taxonomy" id="9407"/>
    <lineage>
        <taxon>Eukaryota</taxon>
        <taxon>Metazoa</taxon>
        <taxon>Chordata</taxon>
        <taxon>Craniata</taxon>
        <taxon>Vertebrata</taxon>
        <taxon>Euteleostomi</taxon>
        <taxon>Mammalia</taxon>
        <taxon>Eutheria</taxon>
        <taxon>Laurasiatheria</taxon>
        <taxon>Chiroptera</taxon>
        <taxon>Yinpterochiroptera</taxon>
        <taxon>Pteropodoidea</taxon>
        <taxon>Pteropodidae</taxon>
        <taxon>Rousettinae</taxon>
        <taxon>Rousettus</taxon>
    </lineage>
</organism>
<dbReference type="InterPro" id="IPR000367">
    <property type="entry name" value="Gprotein_alpha_S"/>
</dbReference>
<dbReference type="InterPro" id="IPR011025">
    <property type="entry name" value="GproteinA_insert"/>
</dbReference>
<evidence type="ECO:0000256" key="3">
    <source>
        <dbReference type="RuleBase" id="RU369121"/>
    </source>
</evidence>
<dbReference type="GO" id="GO:0007186">
    <property type="term" value="P:G protein-coupled receptor signaling pathway"/>
    <property type="evidence" value="ECO:0007669"/>
    <property type="project" value="InterPro"/>
</dbReference>
<keyword evidence="3" id="KW-0342">GTP-binding</keyword>
<evidence type="ECO:0000313" key="5">
    <source>
        <dbReference type="Proteomes" id="UP000593571"/>
    </source>
</evidence>
<dbReference type="GO" id="GO:0046872">
    <property type="term" value="F:metal ion binding"/>
    <property type="evidence" value="ECO:0007669"/>
    <property type="project" value="UniProtKB-UniRule"/>
</dbReference>
<protein>
    <recommendedName>
        <fullName evidence="3">Guanine nucleotide-binding protein G(s) subunit alpha</fullName>
    </recommendedName>
    <alternativeName>
        <fullName evidence="3">Adenylate cyclase-stimulating G alpha protein</fullName>
    </alternativeName>
</protein>
<dbReference type="GO" id="GO:0005834">
    <property type="term" value="C:heterotrimeric G-protein complex"/>
    <property type="evidence" value="ECO:0007669"/>
    <property type="project" value="UniProtKB-UniRule"/>
</dbReference>
<keyword evidence="3" id="KW-0472">Membrane</keyword>
<comment type="subcellular location">
    <subcellularLocation>
        <location evidence="3">Cell membrane</location>
    </subcellularLocation>
</comment>
<proteinExistence type="inferred from homology"/>
<comment type="subunit">
    <text evidence="3">G proteins are composed of 3 units; alpha, beta and gamma. The alpha chain contains the guanine nucleotide binding site.</text>
</comment>
<comment type="similarity">
    <text evidence="3">Belongs to the G-alpha family. G(s) subfamily.</text>
</comment>
<evidence type="ECO:0000313" key="4">
    <source>
        <dbReference type="EMBL" id="KAF6422414.1"/>
    </source>
</evidence>
<keyword evidence="3" id="KW-0547">Nucleotide-binding</keyword>